<dbReference type="CDD" id="cd02340">
    <property type="entry name" value="ZZ_NBR1_like"/>
    <property type="match status" value="1"/>
</dbReference>
<dbReference type="SUPFAM" id="SSF57850">
    <property type="entry name" value="RING/U-box"/>
    <property type="match status" value="1"/>
</dbReference>
<evidence type="ECO:0000313" key="12">
    <source>
        <dbReference type="Proteomes" id="UP000536275"/>
    </source>
</evidence>
<evidence type="ECO:0000256" key="3">
    <source>
        <dbReference type="ARBA" id="ARBA00022723"/>
    </source>
</evidence>
<evidence type="ECO:0000256" key="5">
    <source>
        <dbReference type="ARBA" id="ARBA00022833"/>
    </source>
</evidence>
<keyword evidence="5" id="KW-0862">Zinc</keyword>
<reference evidence="11 12" key="1">
    <citation type="submission" date="2020-03" db="EMBL/GenBank/DDBJ databases">
        <title>FDA dAtabase for Regulatory Grade micrObial Sequences (FDA-ARGOS): Supporting development and validation of Infectious Disease Dx tests.</title>
        <authorList>
            <person name="Campos J."/>
            <person name="Goldberg B."/>
            <person name="Tallon L."/>
            <person name="Sadzewicz L."/>
            <person name="Vavikolanu K."/>
            <person name="Mehta A."/>
            <person name="Aluvathingal J."/>
            <person name="Nadendla S."/>
            <person name="Nandy P."/>
            <person name="Geyer C."/>
            <person name="Yan Y."/>
            <person name="Sichtig H."/>
        </authorList>
    </citation>
    <scope>NUCLEOTIDE SEQUENCE [LARGE SCALE GENOMIC DNA]</scope>
    <source>
        <strain evidence="11 12">FDAARGOS_656</strain>
    </source>
</reference>
<evidence type="ECO:0000256" key="6">
    <source>
        <dbReference type="ARBA" id="ARBA00022837"/>
    </source>
</evidence>
<keyword evidence="4 8" id="KW-0863">Zinc-finger</keyword>
<gene>
    <name evidence="11" type="ORF">FOB64_000649</name>
</gene>
<comment type="caution">
    <text evidence="11">The sequence shown here is derived from an EMBL/GenBank/DDBJ whole genome shotgun (WGS) entry which is preliminary data.</text>
</comment>
<keyword evidence="6" id="KW-0106">Calcium</keyword>
<evidence type="ECO:0000256" key="4">
    <source>
        <dbReference type="ARBA" id="ARBA00022771"/>
    </source>
</evidence>
<dbReference type="InterPro" id="IPR000433">
    <property type="entry name" value="Znf_ZZ"/>
</dbReference>
<keyword evidence="2" id="KW-0963">Cytoplasm</keyword>
<evidence type="ECO:0000256" key="1">
    <source>
        <dbReference type="ARBA" id="ARBA00004245"/>
    </source>
</evidence>
<proteinExistence type="predicted"/>
<dbReference type="SMART" id="SM00291">
    <property type="entry name" value="ZnF_ZZ"/>
    <property type="match status" value="1"/>
</dbReference>
<dbReference type="PANTHER" id="PTHR12268:SF14">
    <property type="entry name" value="DYSTROPHIN-1"/>
    <property type="match status" value="1"/>
</dbReference>
<dbReference type="InterPro" id="IPR043145">
    <property type="entry name" value="Znf_ZZ_sf"/>
</dbReference>
<dbReference type="Pfam" id="PF00569">
    <property type="entry name" value="ZZ"/>
    <property type="match status" value="1"/>
</dbReference>
<dbReference type="Gene3D" id="3.30.60.90">
    <property type="match status" value="1"/>
</dbReference>
<dbReference type="PROSITE" id="PS50135">
    <property type="entry name" value="ZF_ZZ_2"/>
    <property type="match status" value="1"/>
</dbReference>
<evidence type="ECO:0000256" key="2">
    <source>
        <dbReference type="ARBA" id="ARBA00022490"/>
    </source>
</evidence>
<comment type="subcellular location">
    <subcellularLocation>
        <location evidence="1">Cytoplasm</location>
        <location evidence="1">Cytoskeleton</location>
    </subcellularLocation>
</comment>
<feature type="domain" description="ZZ-type" evidence="10">
    <location>
        <begin position="181"/>
        <end position="244"/>
    </location>
</feature>
<keyword evidence="3" id="KW-0479">Metal-binding</keyword>
<evidence type="ECO:0000256" key="9">
    <source>
        <dbReference type="SAM" id="MobiDB-lite"/>
    </source>
</evidence>
<organism evidence="11 12">
    <name type="scientific">Candida albicans</name>
    <name type="common">Yeast</name>
    <dbReference type="NCBI Taxonomy" id="5476"/>
    <lineage>
        <taxon>Eukaryota</taxon>
        <taxon>Fungi</taxon>
        <taxon>Dikarya</taxon>
        <taxon>Ascomycota</taxon>
        <taxon>Saccharomycotina</taxon>
        <taxon>Pichiomycetes</taxon>
        <taxon>Debaryomycetaceae</taxon>
        <taxon>Candida/Lodderomyces clade</taxon>
        <taxon>Candida</taxon>
    </lineage>
</organism>
<feature type="region of interest" description="Disordered" evidence="9">
    <location>
        <begin position="363"/>
        <end position="392"/>
    </location>
</feature>
<accession>A0A8H6F6L5</accession>
<dbReference type="AlphaFoldDB" id="A0A8H6F6L5"/>
<feature type="region of interest" description="Disordered" evidence="9">
    <location>
        <begin position="114"/>
        <end position="160"/>
    </location>
</feature>
<feature type="region of interest" description="Disordered" evidence="9">
    <location>
        <begin position="634"/>
        <end position="674"/>
    </location>
</feature>
<evidence type="ECO:0000259" key="10">
    <source>
        <dbReference type="PROSITE" id="PS50135"/>
    </source>
</evidence>
<evidence type="ECO:0000256" key="7">
    <source>
        <dbReference type="ARBA" id="ARBA00023212"/>
    </source>
</evidence>
<dbReference type="EMBL" id="JABWAD010000007">
    <property type="protein sequence ID" value="KAF6072629.1"/>
    <property type="molecule type" value="Genomic_DNA"/>
</dbReference>
<evidence type="ECO:0000313" key="11">
    <source>
        <dbReference type="EMBL" id="KAF6072629.1"/>
    </source>
</evidence>
<keyword evidence="7" id="KW-0206">Cytoskeleton</keyword>
<feature type="compositionally biased region" description="Low complexity" evidence="9">
    <location>
        <begin position="639"/>
        <end position="651"/>
    </location>
</feature>
<dbReference type="PANTHER" id="PTHR12268">
    <property type="entry name" value="E3 UBIQUITIN-PROTEIN LIGASE KCMF1"/>
    <property type="match status" value="1"/>
</dbReference>
<name>A0A8H6F6L5_CANAX</name>
<dbReference type="GO" id="GO:0005886">
    <property type="term" value="C:plasma membrane"/>
    <property type="evidence" value="ECO:0007669"/>
    <property type="project" value="TreeGrafter"/>
</dbReference>
<dbReference type="GO" id="GO:0008270">
    <property type="term" value="F:zinc ion binding"/>
    <property type="evidence" value="ECO:0007669"/>
    <property type="project" value="UniProtKB-KW"/>
</dbReference>
<sequence length="746" mass="83124">MPSQNHNREVIIKLSITRTHTPPDSTTTTPITSIEKTICVKRELFTKIKSKPALTEFLNKQLPGYLSNDDNYLVYTRKPPSIDFGNLRDALIDAAYDHFKEIFNEFSNGLKKEMASTTTTTTTTTATTSNTKESPPAPISTPAEPFVEEPKAELKSRLKSNQRLNSKLNSKLNETDSSPIHPNICCDVCHPYDFVPLKGIRYNCLVCSNFDLCSKCEAKQHIEKLQFGPHSYLHPMAKITYPTMTSTRGFGFGYTNHFSRASSNCGFASTGANDIVYDIPLKNCNADTKRKLEELLKSKGFEGFIKDVEHYISNSERYEKLCAMMDFEEEDEEVKYLILMSALEYANNEFNEEELIASFNQSTAGDNKSKEMTSSESSSAPPPPQESESETETGVLNIEGDVIARPKNFGGNVSQIVSLQLINNTNETIQGGELLFEFFNQEQTIPVKVKNASKLPEEFKKTDANNNVQLRITSPNAVLLGDYKFNTDSMLKLQIIAESKITTTSVVSGSTLQEEDSLVLQPNDEVQVTLVPKSNTLAQAIITNKSHKAIDCNNLKLEIINCFDKPVSSITIHKKHSIMPGKTAKFNFTLINTHTKYPFKFILQNDYNIASCDMNKDDMSGNLVFEENCPMEIDERETSATSSSSSSGTESIVDDNDNDNNKEEMGGTSGEFSSGSIHSIVLPSLPKESFIATSRYFDANSDVTNEQIVKDKEFHTDEDYDIISGAEEEDPVSDFEVLSAVSTNNQ</sequence>
<feature type="compositionally biased region" description="Low complexity" evidence="9">
    <location>
        <begin position="115"/>
        <end position="131"/>
    </location>
</feature>
<protein>
    <submittedName>
        <fullName evidence="11">Zinc finger, ZZ type family protein</fullName>
    </submittedName>
</protein>
<dbReference type="InterPro" id="IPR050774">
    <property type="entry name" value="KCMF1/Dystrophin"/>
</dbReference>
<evidence type="ECO:0000256" key="8">
    <source>
        <dbReference type="PROSITE-ProRule" id="PRU00228"/>
    </source>
</evidence>
<dbReference type="Proteomes" id="UP000536275">
    <property type="component" value="Unassembled WGS sequence"/>
</dbReference>